<dbReference type="KEGG" id="eff:skT53_30590"/>
<reference evidence="1 2" key="1">
    <citation type="submission" date="2020-08" db="EMBL/GenBank/DDBJ databases">
        <title>Complete Genome Sequence of Effusibacillus dendaii Strain skT53, Isolated from Farmland soil.</title>
        <authorList>
            <person name="Konishi T."/>
            <person name="Kawasaki H."/>
        </authorList>
    </citation>
    <scope>NUCLEOTIDE SEQUENCE [LARGE SCALE GENOMIC DNA]</scope>
    <source>
        <strain evidence="2">skT53</strain>
    </source>
</reference>
<dbReference type="EMBL" id="AP023366">
    <property type="protein sequence ID" value="BCJ88074.1"/>
    <property type="molecule type" value="Genomic_DNA"/>
</dbReference>
<proteinExistence type="predicted"/>
<dbReference type="AlphaFoldDB" id="A0A7I8DD82"/>
<evidence type="ECO:0000313" key="1">
    <source>
        <dbReference type="EMBL" id="BCJ88074.1"/>
    </source>
</evidence>
<protein>
    <submittedName>
        <fullName evidence="1">Uncharacterized protein</fullName>
    </submittedName>
</protein>
<dbReference type="Proteomes" id="UP000593802">
    <property type="component" value="Chromosome"/>
</dbReference>
<organism evidence="1 2">
    <name type="scientific">Effusibacillus dendaii</name>
    <dbReference type="NCBI Taxonomy" id="2743772"/>
    <lineage>
        <taxon>Bacteria</taxon>
        <taxon>Bacillati</taxon>
        <taxon>Bacillota</taxon>
        <taxon>Bacilli</taxon>
        <taxon>Bacillales</taxon>
        <taxon>Alicyclobacillaceae</taxon>
        <taxon>Effusibacillus</taxon>
    </lineage>
</organism>
<keyword evidence="2" id="KW-1185">Reference proteome</keyword>
<gene>
    <name evidence="1" type="ORF">skT53_30590</name>
</gene>
<evidence type="ECO:0000313" key="2">
    <source>
        <dbReference type="Proteomes" id="UP000593802"/>
    </source>
</evidence>
<sequence length="68" mass="8233">MHFFLREKSGWYLIIEDDGQGFTGDPFSDPSRYELRMMRERAEEMGWKFKIERFNGRTRIEIGKESHS</sequence>
<name>A0A7I8DD82_9BACL</name>
<dbReference type="InterPro" id="IPR036890">
    <property type="entry name" value="HATPase_C_sf"/>
</dbReference>
<accession>A0A7I8DD82</accession>
<dbReference type="Gene3D" id="3.30.565.10">
    <property type="entry name" value="Histidine kinase-like ATPase, C-terminal domain"/>
    <property type="match status" value="1"/>
</dbReference>